<evidence type="ECO:0000256" key="6">
    <source>
        <dbReference type="ARBA" id="ARBA00022741"/>
    </source>
</evidence>
<name>A0A8J6TCG2_9BACT</name>
<comment type="function">
    <text evidence="10">Catalyzes the transfer of pyrophosphate from adenosine triphosphate (ATP) to 6-hydroxymethyl-7,8-dihydropterin, an enzymatic step in folate biosynthesis pathway.</text>
</comment>
<evidence type="ECO:0000313" key="15">
    <source>
        <dbReference type="Proteomes" id="UP000603545"/>
    </source>
</evidence>
<dbReference type="EMBL" id="JACNLL010000074">
    <property type="protein sequence ID" value="MBC8200023.1"/>
    <property type="molecule type" value="Genomic_DNA"/>
</dbReference>
<dbReference type="GO" id="GO:0046654">
    <property type="term" value="P:tetrahydrofolate biosynthetic process"/>
    <property type="evidence" value="ECO:0007669"/>
    <property type="project" value="UniProtKB-UniPathway"/>
</dbReference>
<evidence type="ECO:0000256" key="8">
    <source>
        <dbReference type="ARBA" id="ARBA00022840"/>
    </source>
</evidence>
<dbReference type="CDD" id="cd00483">
    <property type="entry name" value="HPPK"/>
    <property type="match status" value="1"/>
</dbReference>
<keyword evidence="7" id="KW-0418">Kinase</keyword>
<dbReference type="InterPro" id="IPR000550">
    <property type="entry name" value="Hppk"/>
</dbReference>
<keyword evidence="9" id="KW-0289">Folate biosynthesis</keyword>
<evidence type="ECO:0000256" key="3">
    <source>
        <dbReference type="ARBA" id="ARBA00013253"/>
    </source>
</evidence>
<accession>A0A8J6TCG2</accession>
<evidence type="ECO:0000256" key="9">
    <source>
        <dbReference type="ARBA" id="ARBA00022909"/>
    </source>
</evidence>
<dbReference type="Pfam" id="PF01288">
    <property type="entry name" value="HPPK"/>
    <property type="match status" value="1"/>
</dbReference>
<evidence type="ECO:0000256" key="10">
    <source>
        <dbReference type="ARBA" id="ARBA00029409"/>
    </source>
</evidence>
<evidence type="ECO:0000256" key="4">
    <source>
        <dbReference type="ARBA" id="ARBA00016218"/>
    </source>
</evidence>
<gene>
    <name evidence="14" type="primary">folK</name>
    <name evidence="14" type="ORF">H8E80_08290</name>
</gene>
<evidence type="ECO:0000256" key="1">
    <source>
        <dbReference type="ARBA" id="ARBA00005051"/>
    </source>
</evidence>
<dbReference type="NCBIfam" id="TIGR01498">
    <property type="entry name" value="folK"/>
    <property type="match status" value="1"/>
</dbReference>
<organism evidence="14 15">
    <name type="scientific">Candidatus Desulfaltia bathyphila</name>
    <dbReference type="NCBI Taxonomy" id="2841697"/>
    <lineage>
        <taxon>Bacteria</taxon>
        <taxon>Pseudomonadati</taxon>
        <taxon>Thermodesulfobacteriota</taxon>
        <taxon>Desulfobacteria</taxon>
        <taxon>Desulfobacterales</taxon>
        <taxon>Desulfobacterales incertae sedis</taxon>
        <taxon>Candidatus Desulfaltia</taxon>
    </lineage>
</organism>
<evidence type="ECO:0000259" key="13">
    <source>
        <dbReference type="PROSITE" id="PS00794"/>
    </source>
</evidence>
<evidence type="ECO:0000313" key="14">
    <source>
        <dbReference type="EMBL" id="MBC8200023.1"/>
    </source>
</evidence>
<evidence type="ECO:0000256" key="2">
    <source>
        <dbReference type="ARBA" id="ARBA00005810"/>
    </source>
</evidence>
<dbReference type="GO" id="GO:0003848">
    <property type="term" value="F:2-amino-4-hydroxy-6-hydroxymethyldihydropteridine diphosphokinase activity"/>
    <property type="evidence" value="ECO:0007669"/>
    <property type="project" value="UniProtKB-EC"/>
</dbReference>
<dbReference type="GO" id="GO:0016301">
    <property type="term" value="F:kinase activity"/>
    <property type="evidence" value="ECO:0007669"/>
    <property type="project" value="UniProtKB-KW"/>
</dbReference>
<dbReference type="PROSITE" id="PS00794">
    <property type="entry name" value="HPPK"/>
    <property type="match status" value="1"/>
</dbReference>
<evidence type="ECO:0000256" key="7">
    <source>
        <dbReference type="ARBA" id="ARBA00022777"/>
    </source>
</evidence>
<dbReference type="PANTHER" id="PTHR43071">
    <property type="entry name" value="2-AMINO-4-HYDROXY-6-HYDROXYMETHYLDIHYDROPTERIDINE PYROPHOSPHOKINASE"/>
    <property type="match status" value="1"/>
</dbReference>
<evidence type="ECO:0000256" key="11">
    <source>
        <dbReference type="ARBA" id="ARBA00029766"/>
    </source>
</evidence>
<dbReference type="Gene3D" id="3.30.70.560">
    <property type="entry name" value="7,8-Dihydro-6-hydroxymethylpterin-pyrophosphokinase HPPK"/>
    <property type="match status" value="1"/>
</dbReference>
<reference evidence="14 15" key="1">
    <citation type="submission" date="2020-08" db="EMBL/GenBank/DDBJ databases">
        <title>Bridging the membrane lipid divide: bacteria of the FCB group superphylum have the potential to synthesize archaeal ether lipids.</title>
        <authorList>
            <person name="Villanueva L."/>
            <person name="Von Meijenfeldt F.A.B."/>
            <person name="Westbye A.B."/>
            <person name="Yadav S."/>
            <person name="Hopmans E.C."/>
            <person name="Dutilh B.E."/>
            <person name="Sinninghe Damste J.S."/>
        </authorList>
    </citation>
    <scope>NUCLEOTIDE SEQUENCE [LARGE SCALE GENOMIC DNA]</scope>
    <source>
        <strain evidence="14">NIOZ-UU82</strain>
    </source>
</reference>
<protein>
    <recommendedName>
        <fullName evidence="4">2-amino-4-hydroxy-6-hydroxymethyldihydropteridine pyrophosphokinase</fullName>
        <ecNumber evidence="3">2.7.6.3</ecNumber>
    </recommendedName>
    <alternativeName>
        <fullName evidence="11">6-hydroxymethyl-7,8-dihydropterin pyrophosphokinase</fullName>
    </alternativeName>
    <alternativeName>
        <fullName evidence="12">7,8-dihydro-6-hydroxymethylpterin-pyrophosphokinase</fullName>
    </alternativeName>
</protein>
<dbReference type="GO" id="GO:0005524">
    <property type="term" value="F:ATP binding"/>
    <property type="evidence" value="ECO:0007669"/>
    <property type="project" value="UniProtKB-KW"/>
</dbReference>
<proteinExistence type="inferred from homology"/>
<dbReference type="GO" id="GO:0046656">
    <property type="term" value="P:folic acid biosynthetic process"/>
    <property type="evidence" value="ECO:0007669"/>
    <property type="project" value="UniProtKB-KW"/>
</dbReference>
<dbReference type="PANTHER" id="PTHR43071:SF1">
    <property type="entry name" value="2-AMINO-4-HYDROXY-6-HYDROXYMETHYLDIHYDROPTERIDINE PYROPHOSPHOKINASE"/>
    <property type="match status" value="1"/>
</dbReference>
<keyword evidence="8" id="KW-0067">ATP-binding</keyword>
<evidence type="ECO:0000256" key="5">
    <source>
        <dbReference type="ARBA" id="ARBA00022679"/>
    </source>
</evidence>
<sequence length="171" mass="19466">MSKQHIAYISAGSNIGNRLENCQNGITALTESNIATLKAKSPFYITEPVDYINQDWFVNLVVKIGTRLDPFRLLDKLKSIQSNAGRNHNAERFGPRILDLDIIMYDDFVINSPELIIPHPEMHKRHFVLKPICGIDPHIVHPVLKKDMQCLLDSLDDDGQMVRELKGHDLI</sequence>
<dbReference type="EC" id="2.7.6.3" evidence="3"/>
<evidence type="ECO:0000256" key="12">
    <source>
        <dbReference type="ARBA" id="ARBA00033413"/>
    </source>
</evidence>
<comment type="similarity">
    <text evidence="2">Belongs to the HPPK family.</text>
</comment>
<dbReference type="SUPFAM" id="SSF55083">
    <property type="entry name" value="6-hydroxymethyl-7,8-dihydropterin pyrophosphokinase, HPPK"/>
    <property type="match status" value="1"/>
</dbReference>
<dbReference type="InterPro" id="IPR035907">
    <property type="entry name" value="Hppk_sf"/>
</dbReference>
<dbReference type="Proteomes" id="UP000603545">
    <property type="component" value="Unassembled WGS sequence"/>
</dbReference>
<comment type="pathway">
    <text evidence="1">Cofactor biosynthesis; tetrahydrofolate biosynthesis; 2-amino-4-hydroxy-6-hydroxymethyl-7,8-dihydropteridine diphosphate from 7,8-dihydroneopterin triphosphate: step 4/4.</text>
</comment>
<keyword evidence="5 14" id="KW-0808">Transferase</keyword>
<keyword evidence="6" id="KW-0547">Nucleotide-binding</keyword>
<comment type="caution">
    <text evidence="14">The sequence shown here is derived from an EMBL/GenBank/DDBJ whole genome shotgun (WGS) entry which is preliminary data.</text>
</comment>
<dbReference type="UniPathway" id="UPA00077">
    <property type="reaction ID" value="UER00155"/>
</dbReference>
<dbReference type="AlphaFoldDB" id="A0A8J6TCG2"/>
<feature type="domain" description="7,8-dihydro-6-hydroxymethylpterin-pyrophosphokinase" evidence="13">
    <location>
        <begin position="92"/>
        <end position="103"/>
    </location>
</feature>